<sequence length="851" mass="97072">MRKGLGAIRDRLLSSRQAWSQTLSRATSSRRHQFPHLGFSPNQVLALRFRAKNELQKEKHRLPFRLAASVRSARLPILTFQAWLARQDLSSEAELATAVAAKKPLEWTDTLNSLAARGWSQDHIDHWIWILSAEDGDARVQRLVSTQRHNPIFVLFFLLRKDETFRKAESVSLLIQHISRHYIAPTANPSKVGLNPKMFLTVTQFRILMQRLIYHAKNTHPPYIVLIARLIGDYIKSIPYDPHHTHHRTDYHDQCAIYNAALSGLKTFSPNRPLANMEYNWRAQKFLLAMSDSLRRPLIINKASYQSIRQVLIGLKKSGKERAVALRYAKSWPPYRQDFDGRDTKRTIEDDMSRSAKAGVLMKEAGYPEDEYDRALDALGGISEGSPTIQTRSLPPKQWKDEKEDLNIYSNWAMNVRATRNAQEAWRVFNRFAEKTGLAPNFQIYNEMFVKLQASPVDPDPSSDLLPGDSRESFPVHDANYSQYEVARLSPPTVSELYADLMNHGIKPQGHGLHSLVIHARSIEEGLRYLEDSGIPSDTIKSLALFQQPSYATLRKVPLLCFNSYIKLLCRLQPNRRGHEMLGSNELQPIRHAISLVSTRLHSRSVEGMTFRPPWYSILRALPRAHIAIKNGPVAENDLEALTLFMQVFHSARRCIGYDAELFILLCRVVQKASLSRLMSLPEMARAEAALVPHLPDLLSVITSIFSRLTTPIVEDAPTSFSMSQFQFPLGPPHLHTYMRTLGFLEAKDEMAKVVFWMMDNYKYVDEEANRLTARGHAMIAKTFCAFYAFAGPTLDGEIQQELKNRMDQLIANGGHWSWPTLQEVENYVRADAHGGSEALRRRIITRSSHS</sequence>
<dbReference type="Proteomes" id="UP001153334">
    <property type="component" value="Unassembled WGS sequence"/>
</dbReference>
<proteinExistence type="predicted"/>
<evidence type="ECO:0000313" key="1">
    <source>
        <dbReference type="EMBL" id="KAJ8121400.1"/>
    </source>
</evidence>
<comment type="caution">
    <text evidence="1">The sequence shown here is derived from an EMBL/GenBank/DDBJ whole genome shotgun (WGS) entry which is preliminary data.</text>
</comment>
<keyword evidence="2" id="KW-1185">Reference proteome</keyword>
<organism evidence="1 2">
    <name type="scientific">Nemania bipapillata</name>
    <dbReference type="NCBI Taxonomy" id="110536"/>
    <lineage>
        <taxon>Eukaryota</taxon>
        <taxon>Fungi</taxon>
        <taxon>Dikarya</taxon>
        <taxon>Ascomycota</taxon>
        <taxon>Pezizomycotina</taxon>
        <taxon>Sordariomycetes</taxon>
        <taxon>Xylariomycetidae</taxon>
        <taxon>Xylariales</taxon>
        <taxon>Xylariaceae</taxon>
        <taxon>Nemania</taxon>
    </lineage>
</organism>
<accession>A0ACC2J1P6</accession>
<dbReference type="EMBL" id="JAPESX010000420">
    <property type="protein sequence ID" value="KAJ8121400.1"/>
    <property type="molecule type" value="Genomic_DNA"/>
</dbReference>
<name>A0ACC2J1P6_9PEZI</name>
<gene>
    <name evidence="1" type="ORF">ONZ43_g2137</name>
</gene>
<evidence type="ECO:0000313" key="2">
    <source>
        <dbReference type="Proteomes" id="UP001153334"/>
    </source>
</evidence>
<reference evidence="1" key="1">
    <citation type="submission" date="2022-11" db="EMBL/GenBank/DDBJ databases">
        <title>Genome Sequence of Nemania bipapillata.</title>
        <authorList>
            <person name="Buettner E."/>
        </authorList>
    </citation>
    <scope>NUCLEOTIDE SEQUENCE</scope>
    <source>
        <strain evidence="1">CP14</strain>
    </source>
</reference>
<protein>
    <submittedName>
        <fullName evidence="1">Uncharacterized protein</fullName>
    </submittedName>
</protein>